<keyword evidence="2" id="KW-1185">Reference proteome</keyword>
<name>A0A239C1F3_9FLAO</name>
<dbReference type="InterPro" id="IPR046230">
    <property type="entry name" value="DUF6263"/>
</dbReference>
<evidence type="ECO:0000313" key="1">
    <source>
        <dbReference type="EMBL" id="SNS13203.1"/>
    </source>
</evidence>
<evidence type="ECO:0000313" key="2">
    <source>
        <dbReference type="Proteomes" id="UP000198379"/>
    </source>
</evidence>
<dbReference type="OrthoDB" id="3034330at2"/>
<gene>
    <name evidence="1" type="ORF">SAMN06265376_10736</name>
</gene>
<dbReference type="Proteomes" id="UP000198379">
    <property type="component" value="Unassembled WGS sequence"/>
</dbReference>
<protein>
    <submittedName>
        <fullName evidence="1">Uncharacterized protein</fullName>
    </submittedName>
</protein>
<accession>A0A239C1F3</accession>
<reference evidence="1 2" key="1">
    <citation type="submission" date="2017-06" db="EMBL/GenBank/DDBJ databases">
        <authorList>
            <person name="Kim H.J."/>
            <person name="Triplett B.A."/>
        </authorList>
    </citation>
    <scope>NUCLEOTIDE SEQUENCE [LARGE SCALE GENOMIC DNA]</scope>
    <source>
        <strain evidence="1 2">DSM 25597</strain>
    </source>
</reference>
<dbReference type="AlphaFoldDB" id="A0A239C1F3"/>
<dbReference type="Pfam" id="PF19777">
    <property type="entry name" value="DUF6263"/>
    <property type="match status" value="1"/>
</dbReference>
<dbReference type="RefSeq" id="WP_089373040.1">
    <property type="nucleotide sequence ID" value="NZ_BMEP01000004.1"/>
</dbReference>
<dbReference type="EMBL" id="FZNY01000007">
    <property type="protein sequence ID" value="SNS13203.1"/>
    <property type="molecule type" value="Genomic_DNA"/>
</dbReference>
<sequence length="294" mass="32530">MTKNNLLTVLFLTLSYISIGQVQLKYSLDTNDNFTLQQEVTQIITQDIQGTSQEIENKLQGILDFTVKEKTSETTTLDVSFKTFSMKMSSPQLGTLMEIDTQAEQPTEESKMFMGLIGASITIVINQVGKIIDIQNGDAFMENMISGMGIDDAAAKEQIKKQLEKEWSGEAMGKSFEQIFYNYPTTKVSKGDTWNNEFVTKMGLSTTNTWTLAAIEKNTYKITGTAAVTINTDNDQINMSLTGTQQTDLIADAKSGLPIQLTVTSVAEGDSYSKVMANFKIPTKITSTTLYTRL</sequence>
<organism evidence="1 2">
    <name type="scientific">Dokdonia pacifica</name>
    <dbReference type="NCBI Taxonomy" id="1627892"/>
    <lineage>
        <taxon>Bacteria</taxon>
        <taxon>Pseudomonadati</taxon>
        <taxon>Bacteroidota</taxon>
        <taxon>Flavobacteriia</taxon>
        <taxon>Flavobacteriales</taxon>
        <taxon>Flavobacteriaceae</taxon>
        <taxon>Dokdonia</taxon>
    </lineage>
</organism>
<proteinExistence type="predicted"/>